<evidence type="ECO:0000313" key="3">
    <source>
        <dbReference type="Proteomes" id="UP000034166"/>
    </source>
</evidence>
<dbReference type="PANTHER" id="PTHR33745:SF1">
    <property type="entry name" value="RSBT ANTAGONIST PROTEIN RSBS"/>
    <property type="match status" value="1"/>
</dbReference>
<dbReference type="EMBL" id="LAYY01000024">
    <property type="protein sequence ID" value="KKK36740.1"/>
    <property type="molecule type" value="Genomic_DNA"/>
</dbReference>
<evidence type="ECO:0000259" key="1">
    <source>
        <dbReference type="PROSITE" id="PS50801"/>
    </source>
</evidence>
<dbReference type="PATRIC" id="fig|1408103.3.peg.3938"/>
<dbReference type="CDD" id="cd07041">
    <property type="entry name" value="STAS_RsbR_RsbS_like"/>
    <property type="match status" value="1"/>
</dbReference>
<sequence length="152" mass="16633">MKETIQKLNERVASLEDSLNKAAIPIIPSIVPSTILIPFAGELTPERFQMVIPKILDYASKDDIDTAVIDFTAISVKEVGDLAILGTYIEQLNSSLNLMGVQVIAVGFSPEFSRELVQSGLGIIKELKAFANFRAALQYLLKKKGLEIALVK</sequence>
<dbReference type="SUPFAM" id="SSF52091">
    <property type="entry name" value="SpoIIaa-like"/>
    <property type="match status" value="1"/>
</dbReference>
<organism evidence="2 3">
    <name type="scientific">Mesobacillus campisalis</name>
    <dbReference type="NCBI Taxonomy" id="1408103"/>
    <lineage>
        <taxon>Bacteria</taxon>
        <taxon>Bacillati</taxon>
        <taxon>Bacillota</taxon>
        <taxon>Bacilli</taxon>
        <taxon>Bacillales</taxon>
        <taxon>Bacillaceae</taxon>
        <taxon>Mesobacillus</taxon>
    </lineage>
</organism>
<accession>A0A0M2SVS9</accession>
<proteinExistence type="predicted"/>
<feature type="domain" description="STAS" evidence="1">
    <location>
        <begin position="32"/>
        <end position="140"/>
    </location>
</feature>
<evidence type="ECO:0000313" key="2">
    <source>
        <dbReference type="EMBL" id="KKK36740.1"/>
    </source>
</evidence>
<dbReference type="AlphaFoldDB" id="A0A0M2SVS9"/>
<name>A0A0M2SVS9_9BACI</name>
<dbReference type="Proteomes" id="UP000034166">
    <property type="component" value="Unassembled WGS sequence"/>
</dbReference>
<dbReference type="InterPro" id="IPR036513">
    <property type="entry name" value="STAS_dom_sf"/>
</dbReference>
<dbReference type="InterPro" id="IPR051932">
    <property type="entry name" value="Bact_StressResp_Reg"/>
</dbReference>
<comment type="caution">
    <text evidence="2">The sequence shown here is derived from an EMBL/GenBank/DDBJ whole genome shotgun (WGS) entry which is preliminary data.</text>
</comment>
<gene>
    <name evidence="2" type="ORF">WQ57_17750</name>
</gene>
<dbReference type="InterPro" id="IPR002645">
    <property type="entry name" value="STAS_dom"/>
</dbReference>
<dbReference type="PROSITE" id="PS50801">
    <property type="entry name" value="STAS"/>
    <property type="match status" value="1"/>
</dbReference>
<dbReference type="PANTHER" id="PTHR33745">
    <property type="entry name" value="RSBT ANTAGONIST PROTEIN RSBS-RELATED"/>
    <property type="match status" value="1"/>
</dbReference>
<dbReference type="Gene3D" id="3.30.750.24">
    <property type="entry name" value="STAS domain"/>
    <property type="match status" value="1"/>
</dbReference>
<protein>
    <recommendedName>
        <fullName evidence="1">STAS domain-containing protein</fullName>
    </recommendedName>
</protein>
<reference evidence="2 3" key="1">
    <citation type="submission" date="2015-04" db="EMBL/GenBank/DDBJ databases">
        <title>Taxonomic description and genome sequence of Bacillus campisalis sp. nov., a novel member of the genus Bacillus isolated from solar saltern.</title>
        <authorList>
            <person name="Mathan Kumar R."/>
            <person name="Kaur G."/>
            <person name="Kumar A."/>
            <person name="Singh N.K."/>
            <person name="Kaur N."/>
            <person name="Kumar N."/>
            <person name="Mayilraj S."/>
        </authorList>
    </citation>
    <scope>NUCLEOTIDE SEQUENCE [LARGE SCALE GENOMIC DNA]</scope>
    <source>
        <strain evidence="2 3">SA2-6</strain>
    </source>
</reference>
<keyword evidence="3" id="KW-1185">Reference proteome</keyword>